<keyword evidence="2" id="KW-0472">Membrane</keyword>
<evidence type="ECO:0000259" key="3">
    <source>
        <dbReference type="SMART" id="SM01214"/>
    </source>
</evidence>
<feature type="domain" description="FMP27/BLTP2/Hobbit GFWDK motif-containing RBG unit" evidence="3">
    <location>
        <begin position="625"/>
        <end position="745"/>
    </location>
</feature>
<dbReference type="GeneID" id="94829334"/>
<protein>
    <recommendedName>
        <fullName evidence="3">FMP27/BLTP2/Hobbit GFWDK motif-containing RBG unit domain-containing protein</fullName>
    </recommendedName>
</protein>
<organism evidence="4 5">
    <name type="scientific">Tritrichomonas foetus</name>
    <dbReference type="NCBI Taxonomy" id="1144522"/>
    <lineage>
        <taxon>Eukaryota</taxon>
        <taxon>Metamonada</taxon>
        <taxon>Parabasalia</taxon>
        <taxon>Tritrichomonadida</taxon>
        <taxon>Tritrichomonadidae</taxon>
        <taxon>Tritrichomonas</taxon>
    </lineage>
</organism>
<feature type="transmembrane region" description="Helical" evidence="2">
    <location>
        <begin position="117"/>
        <end position="137"/>
    </location>
</feature>
<dbReference type="Pfam" id="PF10344">
    <property type="entry name" value="Hobbit"/>
    <property type="match status" value="2"/>
</dbReference>
<feature type="transmembrane region" description="Helical" evidence="2">
    <location>
        <begin position="6"/>
        <end position="32"/>
    </location>
</feature>
<evidence type="ECO:0000313" key="5">
    <source>
        <dbReference type="Proteomes" id="UP000179807"/>
    </source>
</evidence>
<keyword evidence="2" id="KW-1133">Transmembrane helix</keyword>
<dbReference type="OrthoDB" id="1562405at2759"/>
<dbReference type="PANTHER" id="PTHR15678:SF6">
    <property type="entry name" value="BRIDGE-LIKE LIPID TRANSFER PROTEIN FAMILY MEMBER 2"/>
    <property type="match status" value="1"/>
</dbReference>
<evidence type="ECO:0000256" key="1">
    <source>
        <dbReference type="SAM" id="MobiDB-lite"/>
    </source>
</evidence>
<reference evidence="4" key="1">
    <citation type="submission" date="2016-10" db="EMBL/GenBank/DDBJ databases">
        <authorList>
            <person name="Benchimol M."/>
            <person name="Almeida L.G."/>
            <person name="Vasconcelos A.T."/>
            <person name="Perreira-Neves A."/>
            <person name="Rosa I.A."/>
            <person name="Tasca T."/>
            <person name="Bogo M.R."/>
            <person name="de Souza W."/>
        </authorList>
    </citation>
    <scope>NUCLEOTIDE SEQUENCE [LARGE SCALE GENOMIC DNA]</scope>
    <source>
        <strain evidence="4">K</strain>
    </source>
</reference>
<dbReference type="EMBL" id="MLAK01001071">
    <property type="protein sequence ID" value="OHS98160.1"/>
    <property type="molecule type" value="Genomic_DNA"/>
</dbReference>
<dbReference type="PANTHER" id="PTHR15678">
    <property type="entry name" value="ANTIGEN MLAA-22-RELATED"/>
    <property type="match status" value="1"/>
</dbReference>
<accession>A0A1J4JG80</accession>
<dbReference type="VEuPathDB" id="TrichDB:TRFO_09008"/>
<gene>
    <name evidence="4" type="ORF">TRFO_09008</name>
</gene>
<dbReference type="InterPro" id="IPR019441">
    <property type="entry name" value="FMP27/BLTP2/Hobbit_GFWDK_RBG"/>
</dbReference>
<name>A0A1J4JG80_9EUKA</name>
<evidence type="ECO:0000313" key="4">
    <source>
        <dbReference type="EMBL" id="OHS98160.1"/>
    </source>
</evidence>
<sequence>MFLHAAASFLLILTVFLLAAKLILNMLLVWILSKKMKVKKGKDFLSFKSISFSNQYFNIQIIDPSFKIHPIGLLTSSIKFVVIDLGNIIINFSQKPSITKPSRTEDTSSPKYIIKNAFLYFIVCLTAWILRFFNFSFKSFQIDYMKIYSLHINGLSATYKRIEHQFQLDFDMGAVDFAFGDETFQLAPISNSTRFDLTPILTLYNFETILIPFGVSFPLFEIIVEKNEIKISSIEIKMVLPRGNLDFTLKNVLISSTTDLPLMNFKVKKFELFKSAELIKIQKMNLNVLSMKVKKISIMNENRPILKASHLNIDTKYKTVDISCRYITLSYHTLTGLTIIPFLSKYIHRKPLDPNKPHFKLVFPDINVNIQKCILDLKLTNTSIVKIDIGSVKMKDRIIVIPSVVLYCNSSKMITGKPIKLTDDSNYLHIIAGNLQFHDRKEILIKDFLTGLISGWKAIAPYVLDKNLDKETIPFPIMIEANTLKLKFHDSGLNSHLSRATQVIPFHLLNNAIRQSIFEQKIKSINFPEDVIKSGHSNLAKLTFKEYRKSIESSSLHKYSFIAILLKPRVIIDCTNFTHKIDKIHDWDPSTKEFYPNIQYDLLIGGNFVINVEEVSVKAFDIVDPIIMAKNISYEGPAIIAEGKNFVPGNIVLNIEDQTIEAKKNPCQVKLFSKGLLIIEYAYVMYGSSYAKIYQELSDIIGMIIPSFPDPSPKLEWWDALRAQLRGKFSVKADHVELRLTSSEKYRETKNYISVQLDYLYALSEEGKFFGNANLLKVQRFSNSLEGPTLLELPQLEVKSQYSWITKGSDHRLHFIFPNVSKFEDDFYDSFSKYRAIGLEGKISVDFSQKSNIIPCLTFDFAHLEWTLKPILSFLDKNIIHNKIKKKYHVPYRQQSEIYDVSQLKFQIEMSVITRLFGIHVYDYFPITDNNKIRGSSIDIQLFNAKFIFDFVFHQQLYYNDLKYNCSIQEFLINVTDISKYSSMNEKESPTFLSIRPIRLLKDDTNEGQIQMKEISLYFNQIIIKYLIEFLTTSSAIQRILSKQNKKVEEEIIIDTYQNTYDRFSVSLADLKVNSIRLILASIDTDLISLTEINNSKLSIKADPSTGNLCQIYTVEKLSSYVNSYSSKINYDNSYLVSNNTTLFFASRVFFLKTESIYLLLTPPDYTSVLYVLRECFSAGKNMPIEKIDNKSVVVFSNSFSFNLFVAELKDENQNTICKLESNDMRLKIDTKSDKSYTASLVFTDLKIRDLIDDMSFPDVLCKWNEISTSSSQPLILIQLTMCPSVAGSWVFSHAEINLSPTIVNFEEKFFRIFIKFFNYEITKRNHIENQTISKSKPFQIPYVTYQLDVFPIEESITQIIKEGKSSELKIMKNPGSTTIMLRYFRVNPIQMKVTYKNPSNKLISEIKNFQGQLSEILYHDFSGTVEKFIEHIAKDVGLCLIPQFLKHVVGIKNKAHDSDKNFDEWLNTEDKKMSKNDKRKAMLFGSKNVPKK</sequence>
<evidence type="ECO:0000256" key="2">
    <source>
        <dbReference type="SAM" id="Phobius"/>
    </source>
</evidence>
<dbReference type="SMART" id="SM01214">
    <property type="entry name" value="Fmp27_GFWDK"/>
    <property type="match status" value="1"/>
</dbReference>
<comment type="caution">
    <text evidence="4">The sequence shown here is derived from an EMBL/GenBank/DDBJ whole genome shotgun (WGS) entry which is preliminary data.</text>
</comment>
<feature type="region of interest" description="Disordered" evidence="1">
    <location>
        <begin position="1474"/>
        <end position="1493"/>
    </location>
</feature>
<dbReference type="Proteomes" id="UP000179807">
    <property type="component" value="Unassembled WGS sequence"/>
</dbReference>
<proteinExistence type="predicted"/>
<dbReference type="RefSeq" id="XP_068351297.1">
    <property type="nucleotide sequence ID" value="XM_068494630.1"/>
</dbReference>
<dbReference type="InterPro" id="IPR045167">
    <property type="entry name" value="Hobbit"/>
</dbReference>
<keyword evidence="2" id="KW-0812">Transmembrane</keyword>
<keyword evidence="5" id="KW-1185">Reference proteome</keyword>